<reference evidence="2" key="2">
    <citation type="submission" date="2020-09" db="EMBL/GenBank/DDBJ databases">
        <authorList>
            <person name="Sun Q."/>
            <person name="Ohkuma M."/>
        </authorList>
    </citation>
    <scope>NUCLEOTIDE SEQUENCE</scope>
    <source>
        <strain evidence="2">JCM 31311</strain>
    </source>
</reference>
<dbReference type="RefSeq" id="WP_189090264.1">
    <property type="nucleotide sequence ID" value="NZ_BMQL01000010.1"/>
</dbReference>
<dbReference type="Proteomes" id="UP000603865">
    <property type="component" value="Unassembled WGS sequence"/>
</dbReference>
<reference evidence="2" key="1">
    <citation type="journal article" date="2014" name="Int. J. Syst. Evol. Microbiol.">
        <title>Complete genome sequence of Corynebacterium casei LMG S-19264T (=DSM 44701T), isolated from a smear-ripened cheese.</title>
        <authorList>
            <consortium name="US DOE Joint Genome Institute (JGI-PGF)"/>
            <person name="Walter F."/>
            <person name="Albersmeier A."/>
            <person name="Kalinowski J."/>
            <person name="Ruckert C."/>
        </authorList>
    </citation>
    <scope>NUCLEOTIDE SEQUENCE</scope>
    <source>
        <strain evidence="2">JCM 31311</strain>
    </source>
</reference>
<feature type="transmembrane region" description="Helical" evidence="1">
    <location>
        <begin position="25"/>
        <end position="46"/>
    </location>
</feature>
<feature type="transmembrane region" description="Helical" evidence="1">
    <location>
        <begin position="100"/>
        <end position="124"/>
    </location>
</feature>
<dbReference type="EMBL" id="BMQL01000010">
    <property type="protein sequence ID" value="GGR08711.1"/>
    <property type="molecule type" value="Genomic_DNA"/>
</dbReference>
<accession>A0A918C6R5</accession>
<feature type="transmembrane region" description="Helical" evidence="1">
    <location>
        <begin position="145"/>
        <end position="171"/>
    </location>
</feature>
<dbReference type="AlphaFoldDB" id="A0A918C6R5"/>
<protein>
    <recommendedName>
        <fullName evidence="4">O-antigen polymerase</fullName>
    </recommendedName>
</protein>
<keyword evidence="1" id="KW-0472">Membrane</keyword>
<keyword evidence="1" id="KW-1133">Transmembrane helix</keyword>
<proteinExistence type="predicted"/>
<comment type="caution">
    <text evidence="2">The sequence shown here is derived from an EMBL/GenBank/DDBJ whole genome shotgun (WGS) entry which is preliminary data.</text>
</comment>
<name>A0A918C6R5_9DEIO</name>
<evidence type="ECO:0000313" key="2">
    <source>
        <dbReference type="EMBL" id="GGR08711.1"/>
    </source>
</evidence>
<evidence type="ECO:0008006" key="4">
    <source>
        <dbReference type="Google" id="ProtNLM"/>
    </source>
</evidence>
<organism evidence="2 3">
    <name type="scientific">Deinococcus ruber</name>
    <dbReference type="NCBI Taxonomy" id="1848197"/>
    <lineage>
        <taxon>Bacteria</taxon>
        <taxon>Thermotogati</taxon>
        <taxon>Deinococcota</taxon>
        <taxon>Deinococci</taxon>
        <taxon>Deinococcales</taxon>
        <taxon>Deinococcaceae</taxon>
        <taxon>Deinococcus</taxon>
    </lineage>
</organism>
<gene>
    <name evidence="2" type="ORF">GCM10008957_21870</name>
</gene>
<evidence type="ECO:0000256" key="1">
    <source>
        <dbReference type="SAM" id="Phobius"/>
    </source>
</evidence>
<keyword evidence="1" id="KW-0812">Transmembrane</keyword>
<keyword evidence="3" id="KW-1185">Reference proteome</keyword>
<sequence>MLAFTLLSFAFEFLWRKFEISIRNYLMPVIYILCGLILIFVVNYLIPSSNSLTSSESSGMRIAQWYDTFSEFLKLDIVQQVFGAGKYQGENGHSLIIDNMYIAVLYNMGVFGLTTWILLIYLYIKKLRSLIAGKYKYQFDTLVCLWLFAMLYNLSVGIFEIGILICSLVYFGKYQKEIYESSRPSI</sequence>
<evidence type="ECO:0000313" key="3">
    <source>
        <dbReference type="Proteomes" id="UP000603865"/>
    </source>
</evidence>